<gene>
    <name evidence="2" type="ORF">ACFO3G_01215</name>
</gene>
<protein>
    <recommendedName>
        <fullName evidence="4">Protein SirB1 N-terminal domain-containing protein</fullName>
    </recommendedName>
</protein>
<dbReference type="EMBL" id="JBHSGO010000020">
    <property type="protein sequence ID" value="MFC4665251.1"/>
    <property type="molecule type" value="Genomic_DNA"/>
</dbReference>
<keyword evidence="3" id="KW-1185">Reference proteome</keyword>
<organism evidence="2 3">
    <name type="scientific">Falsiporphyromonas endometrii</name>
    <dbReference type="NCBI Taxonomy" id="1387297"/>
    <lineage>
        <taxon>Bacteria</taxon>
        <taxon>Pseudomonadati</taxon>
        <taxon>Bacteroidota</taxon>
        <taxon>Bacteroidia</taxon>
        <taxon>Bacteroidales</taxon>
        <taxon>Porphyromonadaceae</taxon>
        <taxon>Falsiporphyromonas</taxon>
    </lineage>
</organism>
<evidence type="ECO:0000256" key="1">
    <source>
        <dbReference type="SAM" id="Phobius"/>
    </source>
</evidence>
<keyword evidence="1" id="KW-0812">Transmembrane</keyword>
<evidence type="ECO:0000313" key="2">
    <source>
        <dbReference type="EMBL" id="MFC4665251.1"/>
    </source>
</evidence>
<keyword evidence="1" id="KW-0472">Membrane</keyword>
<proteinExistence type="predicted"/>
<dbReference type="RefSeq" id="WP_380077224.1">
    <property type="nucleotide sequence ID" value="NZ_JBHSGO010000020.1"/>
</dbReference>
<evidence type="ECO:0000313" key="3">
    <source>
        <dbReference type="Proteomes" id="UP001596020"/>
    </source>
</evidence>
<accession>A0ABV9K6B7</accession>
<feature type="transmembrane region" description="Helical" evidence="1">
    <location>
        <begin position="15"/>
        <end position="34"/>
    </location>
</feature>
<comment type="caution">
    <text evidence="2">The sequence shown here is derived from an EMBL/GenBank/DDBJ whole genome shotgun (WGS) entry which is preliminary data.</text>
</comment>
<reference evidence="3" key="1">
    <citation type="journal article" date="2019" name="Int. J. Syst. Evol. Microbiol.">
        <title>The Global Catalogue of Microorganisms (GCM) 10K type strain sequencing project: providing services to taxonomists for standard genome sequencing and annotation.</title>
        <authorList>
            <consortium name="The Broad Institute Genomics Platform"/>
            <consortium name="The Broad Institute Genome Sequencing Center for Infectious Disease"/>
            <person name="Wu L."/>
            <person name="Ma J."/>
        </authorList>
    </citation>
    <scope>NUCLEOTIDE SEQUENCE [LARGE SCALE GENOMIC DNA]</scope>
    <source>
        <strain evidence="3">CGMCC 4.7357</strain>
    </source>
</reference>
<keyword evidence="1" id="KW-1133">Transmembrane helix</keyword>
<dbReference type="Proteomes" id="UP001596020">
    <property type="component" value="Unassembled WGS sequence"/>
</dbReference>
<sequence>MDKHKINQRLYKARYILLLIVVAIIVGVVAINVATSRTKFEIVDELGGNIFPSAVLSVATTDTLVIVPVDSNYLGNPKSLIGVKLSSPKALSKVRIEVDATPFYRKSVSEFILNKSNKEYTIYPDIIWNYEALRNNNQPEPINVVVHVTLNGKDLGQKVRTFSVRSVNECLLGYMTHGNKFHDTGIFFAAYVNEDNPMIDKLLREALNTRIVSRFLGYQSRRPNMVDRQVYALWNALQKRNFKYSSVSNTSLSSNVVYAQRVRTFDDALESSQINCVDGSVLMASLLKAINIEPILVRIPGHMFVGYYTDRNHTKANFLEITMIGDVDMNDYFPDEDLDSTMIGKSQNQMSRITFDKSLEYANKKYDENKELIHSGKLNYMYIELSRAVRSKIQPIGK</sequence>
<name>A0ABV9K6B7_9PORP</name>
<evidence type="ECO:0008006" key="4">
    <source>
        <dbReference type="Google" id="ProtNLM"/>
    </source>
</evidence>